<name>A0A9X4L3K6_9STAP</name>
<dbReference type="Gene3D" id="3.40.1710.10">
    <property type="entry name" value="abc type-2 transporter like domain"/>
    <property type="match status" value="1"/>
</dbReference>
<evidence type="ECO:0000256" key="4">
    <source>
        <dbReference type="ARBA" id="ARBA00023136"/>
    </source>
</evidence>
<keyword evidence="8" id="KW-1185">Reference proteome</keyword>
<dbReference type="EMBL" id="JAMBQA010000002">
    <property type="protein sequence ID" value="MDG0845401.1"/>
    <property type="molecule type" value="Genomic_DNA"/>
</dbReference>
<feature type="transmembrane region" description="Helical" evidence="5">
    <location>
        <begin position="277"/>
        <end position="301"/>
    </location>
</feature>
<evidence type="ECO:0000256" key="1">
    <source>
        <dbReference type="ARBA" id="ARBA00004141"/>
    </source>
</evidence>
<comment type="caution">
    <text evidence="7">The sequence shown here is derived from an EMBL/GenBank/DDBJ whole genome shotgun (WGS) entry which is preliminary data.</text>
</comment>
<sequence>MRTLQLFRIYHSFLLKKWHLFLYLVLIIIGLFSVLLVIQQFNQDDSKFRIGVVDRDQSTETALILKSMGNGTNLGKDISIKRYNKQEAHQLLKARKLEGYYVFEKGMTKSFYKNGNLPISVYTYDKQSTKSLVINQLTDSVYNRLMLSMGGGLAYTSLAEDAGKEDTMLLLTDLLFTGLNRTGGFDYQPVQIYDTASYYVITGYLASIFIFALSLFSILKMNQVTALKSRLNMYHFSFEKLTLIRSLFTLFYTSIWAVVGLFWMLNVLPNDFESYNWSTLVIQLIYYILMLIIWLTIIDLISFKWMNYILKSILSLVILLLSGLIIPTIYFKHLFNGIFTTQPFSFVTNQMLEIILNNYILETPLMFYISLLLSFVVLIFVIVRRYRR</sequence>
<dbReference type="GO" id="GO:0016020">
    <property type="term" value="C:membrane"/>
    <property type="evidence" value="ECO:0007669"/>
    <property type="project" value="UniProtKB-SubCell"/>
</dbReference>
<feature type="transmembrane region" description="Helical" evidence="5">
    <location>
        <begin position="365"/>
        <end position="383"/>
    </location>
</feature>
<dbReference type="InterPro" id="IPR013525">
    <property type="entry name" value="ABC2_TM"/>
</dbReference>
<evidence type="ECO:0000313" key="7">
    <source>
        <dbReference type="EMBL" id="MDG0845401.1"/>
    </source>
</evidence>
<dbReference type="RefSeq" id="WP_056935980.1">
    <property type="nucleotide sequence ID" value="NZ_CP013114.1"/>
</dbReference>
<organism evidence="7 8">
    <name type="scientific">Staphylococcus equorum</name>
    <dbReference type="NCBI Taxonomy" id="246432"/>
    <lineage>
        <taxon>Bacteria</taxon>
        <taxon>Bacillati</taxon>
        <taxon>Bacillota</taxon>
        <taxon>Bacilli</taxon>
        <taxon>Bacillales</taxon>
        <taxon>Staphylococcaceae</taxon>
        <taxon>Staphylococcus</taxon>
    </lineage>
</organism>
<accession>A0A9X4L3K6</accession>
<evidence type="ECO:0000256" key="2">
    <source>
        <dbReference type="ARBA" id="ARBA00022692"/>
    </source>
</evidence>
<evidence type="ECO:0000313" key="8">
    <source>
        <dbReference type="Proteomes" id="UP001152422"/>
    </source>
</evidence>
<feature type="transmembrane region" description="Helical" evidence="5">
    <location>
        <begin position="20"/>
        <end position="38"/>
    </location>
</feature>
<feature type="transmembrane region" description="Helical" evidence="5">
    <location>
        <begin position="242"/>
        <end position="265"/>
    </location>
</feature>
<dbReference type="GO" id="GO:0140359">
    <property type="term" value="F:ABC-type transporter activity"/>
    <property type="evidence" value="ECO:0007669"/>
    <property type="project" value="InterPro"/>
</dbReference>
<dbReference type="AlphaFoldDB" id="A0A9X4L3K6"/>
<comment type="subcellular location">
    <subcellularLocation>
        <location evidence="1">Membrane</location>
        <topology evidence="1">Multi-pass membrane protein</topology>
    </subcellularLocation>
</comment>
<evidence type="ECO:0000256" key="5">
    <source>
        <dbReference type="SAM" id="Phobius"/>
    </source>
</evidence>
<dbReference type="Pfam" id="PF12698">
    <property type="entry name" value="ABC2_membrane_3"/>
    <property type="match status" value="1"/>
</dbReference>
<reference evidence="7" key="1">
    <citation type="submission" date="2022-05" db="EMBL/GenBank/DDBJ databases">
        <title>Comparative genomics of Staphylococcus equorum isolates.</title>
        <authorList>
            <person name="Luelf R.H."/>
        </authorList>
    </citation>
    <scope>NUCLEOTIDE SEQUENCE</scope>
    <source>
        <strain evidence="7">TMW 2.2497</strain>
    </source>
</reference>
<evidence type="ECO:0000259" key="6">
    <source>
        <dbReference type="Pfam" id="PF12698"/>
    </source>
</evidence>
<feature type="domain" description="ABC-2 type transporter transmembrane" evidence="6">
    <location>
        <begin position="20"/>
        <end position="382"/>
    </location>
</feature>
<keyword evidence="3 5" id="KW-1133">Transmembrane helix</keyword>
<keyword evidence="4 5" id="KW-0472">Membrane</keyword>
<dbReference type="Proteomes" id="UP001152422">
    <property type="component" value="Unassembled WGS sequence"/>
</dbReference>
<evidence type="ECO:0000256" key="3">
    <source>
        <dbReference type="ARBA" id="ARBA00022989"/>
    </source>
</evidence>
<proteinExistence type="predicted"/>
<feature type="transmembrane region" description="Helical" evidence="5">
    <location>
        <begin position="313"/>
        <end position="331"/>
    </location>
</feature>
<protein>
    <submittedName>
        <fullName evidence="7">ABC transporter permease</fullName>
    </submittedName>
</protein>
<gene>
    <name evidence="7" type="ORF">M4L89_04110</name>
</gene>
<dbReference type="KEGG" id="seqo:SE1039_23430"/>
<feature type="transmembrane region" description="Helical" evidence="5">
    <location>
        <begin position="198"/>
        <end position="221"/>
    </location>
</feature>
<keyword evidence="2 5" id="KW-0812">Transmembrane</keyword>